<dbReference type="Proteomes" id="UP000814033">
    <property type="component" value="Unassembled WGS sequence"/>
</dbReference>
<proteinExistence type="predicted"/>
<name>A0ACB8R7Q4_9AGAM</name>
<reference evidence="1" key="2">
    <citation type="journal article" date="2022" name="New Phytol.">
        <title>Evolutionary transition to the ectomycorrhizal habit in the genomes of a hyperdiverse lineage of mushroom-forming fungi.</title>
        <authorList>
            <person name="Looney B."/>
            <person name="Miyauchi S."/>
            <person name="Morin E."/>
            <person name="Drula E."/>
            <person name="Courty P.E."/>
            <person name="Kohler A."/>
            <person name="Kuo A."/>
            <person name="LaButti K."/>
            <person name="Pangilinan J."/>
            <person name="Lipzen A."/>
            <person name="Riley R."/>
            <person name="Andreopoulos W."/>
            <person name="He G."/>
            <person name="Johnson J."/>
            <person name="Nolan M."/>
            <person name="Tritt A."/>
            <person name="Barry K.W."/>
            <person name="Grigoriev I.V."/>
            <person name="Nagy L.G."/>
            <person name="Hibbett D."/>
            <person name="Henrissat B."/>
            <person name="Matheny P.B."/>
            <person name="Labbe J."/>
            <person name="Martin F.M."/>
        </authorList>
    </citation>
    <scope>NUCLEOTIDE SEQUENCE</scope>
    <source>
        <strain evidence="1">FP105234-sp</strain>
    </source>
</reference>
<evidence type="ECO:0000313" key="1">
    <source>
        <dbReference type="EMBL" id="KAI0040063.1"/>
    </source>
</evidence>
<comment type="caution">
    <text evidence="1">The sequence shown here is derived from an EMBL/GenBank/DDBJ whole genome shotgun (WGS) entry which is preliminary data.</text>
</comment>
<evidence type="ECO:0000313" key="2">
    <source>
        <dbReference type="Proteomes" id="UP000814033"/>
    </source>
</evidence>
<dbReference type="EMBL" id="MU276232">
    <property type="protein sequence ID" value="KAI0040063.1"/>
    <property type="molecule type" value="Genomic_DNA"/>
</dbReference>
<reference evidence="1" key="1">
    <citation type="submission" date="2021-02" db="EMBL/GenBank/DDBJ databases">
        <authorList>
            <consortium name="DOE Joint Genome Institute"/>
            <person name="Ahrendt S."/>
            <person name="Looney B.P."/>
            <person name="Miyauchi S."/>
            <person name="Morin E."/>
            <person name="Drula E."/>
            <person name="Courty P.E."/>
            <person name="Chicoki N."/>
            <person name="Fauchery L."/>
            <person name="Kohler A."/>
            <person name="Kuo A."/>
            <person name="Labutti K."/>
            <person name="Pangilinan J."/>
            <person name="Lipzen A."/>
            <person name="Riley R."/>
            <person name="Andreopoulos W."/>
            <person name="He G."/>
            <person name="Johnson J."/>
            <person name="Barry K.W."/>
            <person name="Grigoriev I.V."/>
            <person name="Nagy L."/>
            <person name="Hibbett D."/>
            <person name="Henrissat B."/>
            <person name="Matheny P.B."/>
            <person name="Labbe J."/>
            <person name="Martin F."/>
        </authorList>
    </citation>
    <scope>NUCLEOTIDE SEQUENCE</scope>
    <source>
        <strain evidence="1">FP105234-sp</strain>
    </source>
</reference>
<organism evidence="1 2">
    <name type="scientific">Auriscalpium vulgare</name>
    <dbReference type="NCBI Taxonomy" id="40419"/>
    <lineage>
        <taxon>Eukaryota</taxon>
        <taxon>Fungi</taxon>
        <taxon>Dikarya</taxon>
        <taxon>Basidiomycota</taxon>
        <taxon>Agaricomycotina</taxon>
        <taxon>Agaricomycetes</taxon>
        <taxon>Russulales</taxon>
        <taxon>Auriscalpiaceae</taxon>
        <taxon>Auriscalpium</taxon>
    </lineage>
</organism>
<keyword evidence="2" id="KW-1185">Reference proteome</keyword>
<sequence length="223" mass="25496">MLVLFRGGVLPLKCAVTSRLASTSAYPFPSNAHPTPHQMFHLSPGATRAEIKSRYYDLVRAHHPDSPACRSLPPDVRHARFQAITAAYDNLRGRSRHHTSSQSTGDDIFAEELERRRAQHHRRRQYHARYGTRADVLNSDADEAWKDRIIVIVGLMSLIVGFAPALLSMSNVHEQRHLSASANLAAARREAREYGLERRKEIRKRVTEYKGERERPEDRREDA</sequence>
<gene>
    <name evidence="1" type="ORF">FA95DRAFT_1566725</name>
</gene>
<protein>
    <submittedName>
        <fullName evidence="1">Uncharacterized protein</fullName>
    </submittedName>
</protein>
<accession>A0ACB8R7Q4</accession>